<gene>
    <name evidence="1" type="ORF">ACFO5O_01835</name>
</gene>
<proteinExistence type="predicted"/>
<dbReference type="RefSeq" id="WP_387960374.1">
    <property type="nucleotide sequence ID" value="NZ_JBHSGP010000004.1"/>
</dbReference>
<dbReference type="EMBL" id="JBHSGP010000004">
    <property type="protein sequence ID" value="MFC4721047.1"/>
    <property type="molecule type" value="Genomic_DNA"/>
</dbReference>
<organism evidence="1 2">
    <name type="scientific">Geojedonia litorea</name>
    <dbReference type="NCBI Taxonomy" id="1268269"/>
    <lineage>
        <taxon>Bacteria</taxon>
        <taxon>Pseudomonadati</taxon>
        <taxon>Bacteroidota</taxon>
        <taxon>Flavobacteriia</taxon>
        <taxon>Flavobacteriales</taxon>
        <taxon>Flavobacteriaceae</taxon>
        <taxon>Geojedonia</taxon>
    </lineage>
</organism>
<name>A0ABV9MYK3_9FLAO</name>
<dbReference type="Proteomes" id="UP001595953">
    <property type="component" value="Unassembled WGS sequence"/>
</dbReference>
<comment type="caution">
    <text evidence="1">The sequence shown here is derived from an EMBL/GenBank/DDBJ whole genome shotgun (WGS) entry which is preliminary data.</text>
</comment>
<accession>A0ABV9MYK3</accession>
<sequence>MKSLLLFFAMLVAIPSYGREWNSLRSYQKETNQQQLSPSDWLASDRRQNTLIWNNANKFNLLNNKPKEYLSIKQRRDFYLWLHNELEKKGHDVVWPYMAYFISHKLRLVNNVPYRWFSSKAIKRYTDMGSEEVFNSAFIKLQEIYNSENLLRKNEAYSWDEKMLHDEQFIWVERVYEIMDDKSLKQIGRMAKGHFLYSIVVPKPIRFQGDISNAQERYSYALHTLRTYCKNQMH</sequence>
<evidence type="ECO:0000313" key="2">
    <source>
        <dbReference type="Proteomes" id="UP001595953"/>
    </source>
</evidence>
<evidence type="ECO:0000313" key="1">
    <source>
        <dbReference type="EMBL" id="MFC4721047.1"/>
    </source>
</evidence>
<keyword evidence="2" id="KW-1185">Reference proteome</keyword>
<reference evidence="2" key="1">
    <citation type="journal article" date="2019" name="Int. J. Syst. Evol. Microbiol.">
        <title>The Global Catalogue of Microorganisms (GCM) 10K type strain sequencing project: providing services to taxonomists for standard genome sequencing and annotation.</title>
        <authorList>
            <consortium name="The Broad Institute Genomics Platform"/>
            <consortium name="The Broad Institute Genome Sequencing Center for Infectious Disease"/>
            <person name="Wu L."/>
            <person name="Ma J."/>
        </authorList>
    </citation>
    <scope>NUCLEOTIDE SEQUENCE [LARGE SCALE GENOMIC DNA]</scope>
    <source>
        <strain evidence="2">CCUG 63682</strain>
    </source>
</reference>
<protein>
    <submittedName>
        <fullName evidence="1">Insecticidal toxin complex protein</fullName>
    </submittedName>
</protein>